<dbReference type="Proteomes" id="UP001500390">
    <property type="component" value="Unassembled WGS sequence"/>
</dbReference>
<comment type="cofactor">
    <cofactor evidence="1 8">
        <name>FAD</name>
        <dbReference type="ChEBI" id="CHEBI:57692"/>
    </cofactor>
</comment>
<dbReference type="Pfam" id="PF02219">
    <property type="entry name" value="MTHFR"/>
    <property type="match status" value="1"/>
</dbReference>
<evidence type="ECO:0000256" key="6">
    <source>
        <dbReference type="ARBA" id="ARBA00023002"/>
    </source>
</evidence>
<evidence type="ECO:0000256" key="2">
    <source>
        <dbReference type="ARBA" id="ARBA00004777"/>
    </source>
</evidence>
<evidence type="ECO:0000256" key="3">
    <source>
        <dbReference type="ARBA" id="ARBA00006743"/>
    </source>
</evidence>
<dbReference type="InterPro" id="IPR003171">
    <property type="entry name" value="Mehydrof_redctse-like"/>
</dbReference>
<keyword evidence="6 8" id="KW-0560">Oxidoreductase</keyword>
<gene>
    <name evidence="9" type="ORF">GCM10023153_19760</name>
</gene>
<protein>
    <recommendedName>
        <fullName evidence="8">Methylenetetrahydrofolate reductase</fullName>
    </recommendedName>
</protein>
<accession>A0ABP8JVD2</accession>
<reference evidence="10" key="1">
    <citation type="journal article" date="2019" name="Int. J. Syst. Evol. Microbiol.">
        <title>The Global Catalogue of Microorganisms (GCM) 10K type strain sequencing project: providing services to taxonomists for standard genome sequencing and annotation.</title>
        <authorList>
            <consortium name="The Broad Institute Genomics Platform"/>
            <consortium name="The Broad Institute Genome Sequencing Center for Infectious Disease"/>
            <person name="Wu L."/>
            <person name="Ma J."/>
        </authorList>
    </citation>
    <scope>NUCLEOTIDE SEQUENCE [LARGE SCALE GENOMIC DNA]</scope>
    <source>
        <strain evidence="10">JCM 17738</strain>
    </source>
</reference>
<dbReference type="PANTHER" id="PTHR45754">
    <property type="entry name" value="METHYLENETETRAHYDROFOLATE REDUCTASE"/>
    <property type="match status" value="1"/>
</dbReference>
<dbReference type="SUPFAM" id="SSF51730">
    <property type="entry name" value="FAD-linked oxidoreductase"/>
    <property type="match status" value="1"/>
</dbReference>
<dbReference type="Gene3D" id="3.20.20.220">
    <property type="match status" value="1"/>
</dbReference>
<organism evidence="9 10">
    <name type="scientific">Ornithinibacter aureus</name>
    <dbReference type="NCBI Taxonomy" id="622664"/>
    <lineage>
        <taxon>Bacteria</taxon>
        <taxon>Bacillati</taxon>
        <taxon>Actinomycetota</taxon>
        <taxon>Actinomycetes</taxon>
        <taxon>Micrococcales</taxon>
        <taxon>Intrasporangiaceae</taxon>
        <taxon>Ornithinibacter</taxon>
    </lineage>
</organism>
<dbReference type="EMBL" id="BAABFX010000026">
    <property type="protein sequence ID" value="GAA4396608.1"/>
    <property type="molecule type" value="Genomic_DNA"/>
</dbReference>
<comment type="caution">
    <text evidence="9">The sequence shown here is derived from an EMBL/GenBank/DDBJ whole genome shotgun (WGS) entry which is preliminary data.</text>
</comment>
<evidence type="ECO:0000256" key="7">
    <source>
        <dbReference type="ARBA" id="ARBA00048628"/>
    </source>
</evidence>
<sequence length="288" mass="31532">MMSNELPTVALTRLLEGARYEVMPTATIADKVRAHLPLTVPLTVTAAPGKGLGATFDLATSLADSGYRVVPHVAARMVSGRDELVDIVARLKEHDISGIFVPAGDADPPAGAYHGAVDLLRDLEEIGHSFSHIGITGYPESHPTIDDDVTVQAMWEKRHYATHIVSNMTFDAEHLATWIERVRRRGVTLPLLVGVPGPVERTKLLGMATKIGVGESLRFLRKQKSIFARIASPGFSTDRFVSRVAALSSNPALRVEGLHVFTFNQVEVIETWRQRMLDEAVSARTRAR</sequence>
<evidence type="ECO:0000256" key="1">
    <source>
        <dbReference type="ARBA" id="ARBA00001974"/>
    </source>
</evidence>
<keyword evidence="10" id="KW-1185">Reference proteome</keyword>
<comment type="similarity">
    <text evidence="3 8">Belongs to the methylenetetrahydrofolate reductase family.</text>
</comment>
<evidence type="ECO:0000313" key="9">
    <source>
        <dbReference type="EMBL" id="GAA4396608.1"/>
    </source>
</evidence>
<dbReference type="PANTHER" id="PTHR45754:SF3">
    <property type="entry name" value="METHYLENETETRAHYDROFOLATE REDUCTASE (NADPH)"/>
    <property type="match status" value="1"/>
</dbReference>
<evidence type="ECO:0000256" key="5">
    <source>
        <dbReference type="ARBA" id="ARBA00022827"/>
    </source>
</evidence>
<comment type="catalytic activity">
    <reaction evidence="7">
        <text>(6S)-5-methyl-5,6,7,8-tetrahydrofolate + NAD(+) = (6R)-5,10-methylene-5,6,7,8-tetrahydrofolate + NADH + H(+)</text>
        <dbReference type="Rhea" id="RHEA:19821"/>
        <dbReference type="ChEBI" id="CHEBI:15378"/>
        <dbReference type="ChEBI" id="CHEBI:15636"/>
        <dbReference type="ChEBI" id="CHEBI:18608"/>
        <dbReference type="ChEBI" id="CHEBI:57540"/>
        <dbReference type="ChEBI" id="CHEBI:57945"/>
        <dbReference type="EC" id="1.5.1.54"/>
    </reaction>
    <physiologicalReaction direction="right-to-left" evidence="7">
        <dbReference type="Rhea" id="RHEA:19823"/>
    </physiologicalReaction>
</comment>
<comment type="pathway">
    <text evidence="2 8">One-carbon metabolism; tetrahydrofolate interconversion.</text>
</comment>
<proteinExistence type="inferred from homology"/>
<evidence type="ECO:0000256" key="8">
    <source>
        <dbReference type="RuleBase" id="RU003862"/>
    </source>
</evidence>
<keyword evidence="4 8" id="KW-0285">Flavoprotein</keyword>
<name>A0ABP8JVD2_9MICO</name>
<evidence type="ECO:0000313" key="10">
    <source>
        <dbReference type="Proteomes" id="UP001500390"/>
    </source>
</evidence>
<dbReference type="InterPro" id="IPR029041">
    <property type="entry name" value="FAD-linked_oxidoreductase-like"/>
</dbReference>
<keyword evidence="5 8" id="KW-0274">FAD</keyword>
<evidence type="ECO:0000256" key="4">
    <source>
        <dbReference type="ARBA" id="ARBA00022630"/>
    </source>
</evidence>